<gene>
    <name evidence="2" type="primary">A06p031630.1_BraROA</name>
    <name evidence="2" type="ORF">IGI04_042214</name>
</gene>
<keyword evidence="3" id="KW-1185">Reference proteome</keyword>
<organism evidence="2 3">
    <name type="scientific">Brassica rapa subsp. trilocularis</name>
    <dbReference type="NCBI Taxonomy" id="1813537"/>
    <lineage>
        <taxon>Eukaryota</taxon>
        <taxon>Viridiplantae</taxon>
        <taxon>Streptophyta</taxon>
        <taxon>Embryophyta</taxon>
        <taxon>Tracheophyta</taxon>
        <taxon>Spermatophyta</taxon>
        <taxon>Magnoliopsida</taxon>
        <taxon>eudicotyledons</taxon>
        <taxon>Gunneridae</taxon>
        <taxon>Pentapetalae</taxon>
        <taxon>rosids</taxon>
        <taxon>malvids</taxon>
        <taxon>Brassicales</taxon>
        <taxon>Brassicaceae</taxon>
        <taxon>Brassiceae</taxon>
        <taxon>Brassica</taxon>
    </lineage>
</organism>
<evidence type="ECO:0000313" key="2">
    <source>
        <dbReference type="EMBL" id="KAG5374472.1"/>
    </source>
</evidence>
<protein>
    <submittedName>
        <fullName evidence="2">Uncharacterized protein</fullName>
    </submittedName>
</protein>
<feature type="region of interest" description="Disordered" evidence="1">
    <location>
        <begin position="1"/>
        <end position="35"/>
    </location>
</feature>
<reference evidence="2 3" key="1">
    <citation type="submission" date="2021-03" db="EMBL/GenBank/DDBJ databases">
        <authorList>
            <person name="King G.J."/>
            <person name="Bancroft I."/>
            <person name="Baten A."/>
            <person name="Bloomfield J."/>
            <person name="Borpatragohain P."/>
            <person name="He Z."/>
            <person name="Irish N."/>
            <person name="Irwin J."/>
            <person name="Liu K."/>
            <person name="Mauleon R.P."/>
            <person name="Moore J."/>
            <person name="Morris R."/>
            <person name="Ostergaard L."/>
            <person name="Wang B."/>
            <person name="Wells R."/>
        </authorList>
    </citation>
    <scope>NUCLEOTIDE SEQUENCE [LARGE SCALE GENOMIC DNA]</scope>
    <source>
        <strain evidence="2">R-o-18</strain>
        <tissue evidence="2">Leaf</tissue>
    </source>
</reference>
<evidence type="ECO:0000313" key="3">
    <source>
        <dbReference type="Proteomes" id="UP000823674"/>
    </source>
</evidence>
<name>A0ABQ7KKK3_BRACM</name>
<evidence type="ECO:0000256" key="1">
    <source>
        <dbReference type="SAM" id="MobiDB-lite"/>
    </source>
</evidence>
<sequence>MNTQGIEKGLEKDSKAVVQSDRAGHTYGPDSPYGRLGRTVGVSEWVRDAKGHELPRGTSVQRVLVPKGCEFQTVPLVQGLGRTKWTVRGCIVERTDDPGFGLDQVRRTVSLWAGLITCLSHLDLNQAVRRDNGRSGYGWMVLATHMMAMEGQLYQYMLSGRWLIKSSGRIMFHDDGVDPNLITECIGWYEQIIYVVWVKFQGRSGQMMTYQFQVMQKDFGLCMRRERPDANPYPFKDFSKSNWKKDETRPRPHKRENLKLGAKRSAKKFAGKVTGKFTGDNLAIDLNLAIDSVGPSSPTLHTSSAHTERQWLSISTHISTLVLGISTLAIPVDCLGDFGPRGLSVQYTQDVRHTGRPWQSISAHISTLALPVDCSGDFCPRGLSGQYTQDVRGCPSAHTGRLWVSVSTHKTSVAVRVCPSAHTRLLWLPCVSVYVRVCPSAHTGRLWVSISTHISMLVLGLSTLTLPVACSSDLGPRGQSVQYTQDVCGCPPAHTRRPWLTLTLPVDCLDDFGPRGQSIQYTQDVRGCPPAHTGRLWLSVAVRPHTRDVRGLHTGRPWVSASTHRMFVAVRQHTQDVHGYPCVSVCVRQHTQNVYVCPSAHTGRPWLSMCVHVCPSEHTGHPWLSISTHISTLVLGLSTLTLPVDSLGDFCPRGLSVQYTQDVRGCLPAPTGHLWMSVSTHRTSVAVCGCPCVSVSTHRTTHRTSVGVRQRTQDVRVCPSAHTGRPWLSVYDRVCPSAHIGPPWLSISTHISTLVLGLSTLTLPVDCSGDFGPCGLVVQYTQDVRGCPLAHTGPHTGRPWLSISTHISTLVLELSTLALPVDCFGDYGPCGQSIQYTHGVCGCPPAQTGRPWQSVSTHKTSVAVRVCPCVSVCVRQHTQDVRGCPSVHISARWSLDSARWPVPWTVWVILAHVGCLFSTHMTCVGDRQHTQDVRGCLSSHTGRPWVSTSTHRTALAVSGCPSAHTGWPVVFISTHRTTLAHPVDCLGDFGPRGLSVQYTQDIRGCPPAHTGRLWLSVAVRQHTQDIRGCPTMVLALSKLALPVEFLGDFGPRGLSVQYTQDFRGCPSAPTGRSCVSVSTHMKSVAVFMCPYVSVSTHTTSVAVHQYIYQDVGPWTQHTDPSRGLFGMSVAVRVCLCPSAHKGSSWLSISTHISTLVLGLSTPALTVMSPILDRIARTGHGAGKRTSQLDECWFEFNQLGSAGIQFTMICSAHRSWCTSSLSWEQLEVSLIQLDGVLRFGSVWTSPGRLLGEPMVRVQDGSTKLVLSSGQGVDKFPECELRLSDRFVKGRKGEKPPMGGYGTVLGRRDVIWIFGMAMVRGNMQASLRTSRQAFHGRERSWTKWTSISASSMKLGSVHTSSVPTKSAPLSGLLAHSAEAAES</sequence>
<dbReference type="EMBL" id="JADBGQ010000017">
    <property type="protein sequence ID" value="KAG5374472.1"/>
    <property type="molecule type" value="Genomic_DNA"/>
</dbReference>
<proteinExistence type="predicted"/>
<comment type="caution">
    <text evidence="2">The sequence shown here is derived from an EMBL/GenBank/DDBJ whole genome shotgun (WGS) entry which is preliminary data.</text>
</comment>
<accession>A0ABQ7KKK3</accession>
<dbReference type="Proteomes" id="UP000823674">
    <property type="component" value="Unassembled WGS sequence"/>
</dbReference>